<reference evidence="2" key="1">
    <citation type="journal article" date="2001" name="Mol. Microbiol.">
        <title>Discovery and distribution of super-integrons among pseudomonads.</title>
        <authorList>
            <person name="Vaisvila R."/>
            <person name="Morgan R.D."/>
            <person name="Posfai J."/>
            <person name="Raleigh E.A."/>
        </authorList>
    </citation>
    <scope>NUCLEOTIDE SEQUENCE</scope>
    <source>
        <strain evidence="2">ATCC 55044</strain>
    </source>
</reference>
<evidence type="ECO:0000256" key="1">
    <source>
        <dbReference type="SAM" id="SignalP"/>
    </source>
</evidence>
<name>Q939G0_AQUAC</name>
<protein>
    <submittedName>
        <fullName evidence="2">Ypar13</fullName>
    </submittedName>
</protein>
<accession>Q939G0</accession>
<dbReference type="EMBL" id="AY038186">
    <property type="protein sequence ID" value="AAK73298.1"/>
    <property type="molecule type" value="Genomic_DNA"/>
</dbReference>
<proteinExistence type="predicted"/>
<feature type="signal peptide" evidence="1">
    <location>
        <begin position="1"/>
        <end position="20"/>
    </location>
</feature>
<keyword evidence="1" id="KW-0732">Signal</keyword>
<feature type="chain" id="PRO_5004319020" evidence="1">
    <location>
        <begin position="21"/>
        <end position="212"/>
    </location>
</feature>
<dbReference type="AlphaFoldDB" id="Q939G0"/>
<dbReference type="GeneID" id="42932272"/>
<organism evidence="2">
    <name type="scientific">Aquipseudomonas alcaligenes</name>
    <name type="common">Pseudomonas alcaligenes</name>
    <dbReference type="NCBI Taxonomy" id="43263"/>
    <lineage>
        <taxon>Bacteria</taxon>
        <taxon>Pseudomonadati</taxon>
        <taxon>Pseudomonadota</taxon>
        <taxon>Gammaproteobacteria</taxon>
        <taxon>Pseudomonadales</taxon>
        <taxon>Pseudomonadaceae</taxon>
        <taxon>Aquipseudomonas</taxon>
    </lineage>
</organism>
<dbReference type="RefSeq" id="WP_156480571.1">
    <property type="nucleotide sequence ID" value="NZ_CP014784.1"/>
</dbReference>
<evidence type="ECO:0000313" key="2">
    <source>
        <dbReference type="EMBL" id="AAK73298.1"/>
    </source>
</evidence>
<sequence length="212" mass="24324">MLRSILIAPLMLLAASLSLAGQDYIPDVTQEKFEATDGVINHLIPSSVTNGHTYYLAEFTAYNSFQNSWAWRIYKDDKSATYKLRSWEIHKSQDRKTKTEENVLEREIAEDLAQLIYTLWANSILDSKYTLVMYRGLDGATYNFSTYLRSIGWIAGETWSPSEELPPRWMVEIGINIYEESRKDTTAPLKITDNINELSSKLSLYKSSNSKL</sequence>